<dbReference type="EMBL" id="LWHJ01000022">
    <property type="protein sequence ID" value="OAQ40598.1"/>
    <property type="molecule type" value="Genomic_DNA"/>
</dbReference>
<evidence type="ECO:0000256" key="1">
    <source>
        <dbReference type="ARBA" id="ARBA00004370"/>
    </source>
</evidence>
<feature type="domain" description="Fatty acid hydroxylase" evidence="6">
    <location>
        <begin position="105"/>
        <end position="235"/>
    </location>
</feature>
<feature type="transmembrane region" description="Helical" evidence="5">
    <location>
        <begin position="172"/>
        <end position="189"/>
    </location>
</feature>
<evidence type="ECO:0000256" key="3">
    <source>
        <dbReference type="ARBA" id="ARBA00022989"/>
    </source>
</evidence>
<feature type="transmembrane region" description="Helical" evidence="5">
    <location>
        <begin position="98"/>
        <end position="122"/>
    </location>
</feature>
<dbReference type="OrthoDB" id="9770329at2"/>
<keyword evidence="2 5" id="KW-0812">Transmembrane</keyword>
<evidence type="ECO:0000259" key="6">
    <source>
        <dbReference type="Pfam" id="PF04116"/>
    </source>
</evidence>
<feature type="transmembrane region" description="Helical" evidence="5">
    <location>
        <begin position="12"/>
        <end position="38"/>
    </location>
</feature>
<comment type="subcellular location">
    <subcellularLocation>
        <location evidence="1">Membrane</location>
    </subcellularLocation>
</comment>
<feature type="transmembrane region" description="Helical" evidence="5">
    <location>
        <begin position="71"/>
        <end position="92"/>
    </location>
</feature>
<reference evidence="7 8" key="2">
    <citation type="submission" date="2016-06" db="EMBL/GenBank/DDBJ databases">
        <title>Pedobacter psychrophilus sp. nov., isolated from Antarctic fragmentary rock.</title>
        <authorList>
            <person name="Svec P."/>
        </authorList>
    </citation>
    <scope>NUCLEOTIDE SEQUENCE [LARGE SCALE GENOMIC DNA]</scope>
    <source>
        <strain evidence="7 8">CCM 8644</strain>
    </source>
</reference>
<keyword evidence="8" id="KW-1185">Reference proteome</keyword>
<evidence type="ECO:0000256" key="4">
    <source>
        <dbReference type="ARBA" id="ARBA00023136"/>
    </source>
</evidence>
<dbReference type="RefSeq" id="WP_068821831.1">
    <property type="nucleotide sequence ID" value="NZ_LWHJ01000022.1"/>
</dbReference>
<organism evidence="7 8">
    <name type="scientific">Pedobacter psychrophilus</name>
    <dbReference type="NCBI Taxonomy" id="1826909"/>
    <lineage>
        <taxon>Bacteria</taxon>
        <taxon>Pseudomonadati</taxon>
        <taxon>Bacteroidota</taxon>
        <taxon>Sphingobacteriia</taxon>
        <taxon>Sphingobacteriales</taxon>
        <taxon>Sphingobacteriaceae</taxon>
        <taxon>Pedobacter</taxon>
    </lineage>
</organism>
<dbReference type="GO" id="GO:0008610">
    <property type="term" value="P:lipid biosynthetic process"/>
    <property type="evidence" value="ECO:0007669"/>
    <property type="project" value="InterPro"/>
</dbReference>
<dbReference type="GO" id="GO:0016020">
    <property type="term" value="C:membrane"/>
    <property type="evidence" value="ECO:0007669"/>
    <property type="project" value="UniProtKB-SubCell"/>
</dbReference>
<feature type="transmembrane region" description="Helical" evidence="5">
    <location>
        <begin position="143"/>
        <end position="166"/>
    </location>
</feature>
<keyword evidence="3 5" id="KW-1133">Transmembrane helix</keyword>
<name>A0A179DI23_9SPHI</name>
<sequence length="238" mass="28663">MKAISEIVFATWYHAFIAMFLFFNLIYWGFSLTAKLVFRYFERKKQLVQVDNHFLYPWQQKKEILQSMRSIFIFSLQGILIQQGIVNGWFHIGTTLSWWLLPQIIILFLWNEIHFYLVHFLLHTKFMMKNIHHVHHQSKEPTVFSTFSFHWLEAFLLGTVIFFPLLIFPFQLWAILSLPIMSLIINLMGHSNYDLFRNNKPEHILKFSYRHSMHHKRGKGNLGFLLPWLDQLFKTTAK</sequence>
<dbReference type="GO" id="GO:0005506">
    <property type="term" value="F:iron ion binding"/>
    <property type="evidence" value="ECO:0007669"/>
    <property type="project" value="InterPro"/>
</dbReference>
<protein>
    <recommendedName>
        <fullName evidence="6">Fatty acid hydroxylase domain-containing protein</fullName>
    </recommendedName>
</protein>
<dbReference type="AlphaFoldDB" id="A0A179DI23"/>
<accession>A0A179DI23</accession>
<evidence type="ECO:0000313" key="8">
    <source>
        <dbReference type="Proteomes" id="UP000078459"/>
    </source>
</evidence>
<dbReference type="GO" id="GO:0016491">
    <property type="term" value="F:oxidoreductase activity"/>
    <property type="evidence" value="ECO:0007669"/>
    <property type="project" value="InterPro"/>
</dbReference>
<dbReference type="Pfam" id="PF04116">
    <property type="entry name" value="FA_hydroxylase"/>
    <property type="match status" value="1"/>
</dbReference>
<dbReference type="STRING" id="1826909.A5893_06545"/>
<reference evidence="7 8" key="1">
    <citation type="submission" date="2016-04" db="EMBL/GenBank/DDBJ databases">
        <authorList>
            <person name="Evans L.H."/>
            <person name="Alamgir A."/>
            <person name="Owens N."/>
            <person name="Weber N.D."/>
            <person name="Virtaneva K."/>
            <person name="Barbian K."/>
            <person name="Babar A."/>
            <person name="Rosenke K."/>
        </authorList>
    </citation>
    <scope>NUCLEOTIDE SEQUENCE [LARGE SCALE GENOMIC DNA]</scope>
    <source>
        <strain evidence="7 8">CCM 8644</strain>
    </source>
</reference>
<evidence type="ECO:0000256" key="5">
    <source>
        <dbReference type="SAM" id="Phobius"/>
    </source>
</evidence>
<dbReference type="InterPro" id="IPR050307">
    <property type="entry name" value="Sterol_Desaturase_Related"/>
</dbReference>
<gene>
    <name evidence="7" type="ORF">A5893_06545</name>
</gene>
<dbReference type="InterPro" id="IPR006694">
    <property type="entry name" value="Fatty_acid_hydroxylase"/>
</dbReference>
<dbReference type="Proteomes" id="UP000078459">
    <property type="component" value="Unassembled WGS sequence"/>
</dbReference>
<evidence type="ECO:0000256" key="2">
    <source>
        <dbReference type="ARBA" id="ARBA00022692"/>
    </source>
</evidence>
<dbReference type="PANTHER" id="PTHR11863">
    <property type="entry name" value="STEROL DESATURASE"/>
    <property type="match status" value="1"/>
</dbReference>
<comment type="caution">
    <text evidence="7">The sequence shown here is derived from an EMBL/GenBank/DDBJ whole genome shotgun (WGS) entry which is preliminary data.</text>
</comment>
<proteinExistence type="predicted"/>
<evidence type="ECO:0000313" key="7">
    <source>
        <dbReference type="EMBL" id="OAQ40598.1"/>
    </source>
</evidence>
<keyword evidence="4 5" id="KW-0472">Membrane</keyword>